<keyword evidence="2" id="KW-0732">Signal</keyword>
<evidence type="ECO:0000256" key="1">
    <source>
        <dbReference type="SAM" id="MobiDB-lite"/>
    </source>
</evidence>
<feature type="signal peptide" evidence="2">
    <location>
        <begin position="1"/>
        <end position="34"/>
    </location>
</feature>
<accession>A0A4Q2JIA9</accession>
<protein>
    <submittedName>
        <fullName evidence="3">Iron ABC transporter ATP-binding protein</fullName>
    </submittedName>
</protein>
<keyword evidence="3" id="KW-0067">ATP-binding</keyword>
<dbReference type="Proteomes" id="UP000292935">
    <property type="component" value="Unassembled WGS sequence"/>
</dbReference>
<evidence type="ECO:0000256" key="2">
    <source>
        <dbReference type="SAM" id="SignalP"/>
    </source>
</evidence>
<keyword evidence="4" id="KW-1185">Reference proteome</keyword>
<dbReference type="RefSeq" id="WP_056014112.1">
    <property type="nucleotide sequence ID" value="NZ_SDPO01000004.1"/>
</dbReference>
<name>A0A4Q2JIA9_9MICO</name>
<gene>
    <name evidence="3" type="ORF">ESP57_16725</name>
</gene>
<dbReference type="PROSITE" id="PS51257">
    <property type="entry name" value="PROKAR_LIPOPROTEIN"/>
    <property type="match status" value="1"/>
</dbReference>
<feature type="chain" id="PRO_5020239564" evidence="2">
    <location>
        <begin position="35"/>
        <end position="207"/>
    </location>
</feature>
<organism evidence="3 4">
    <name type="scientific">Agromyces fucosus</name>
    <dbReference type="NCBI Taxonomy" id="41985"/>
    <lineage>
        <taxon>Bacteria</taxon>
        <taxon>Bacillati</taxon>
        <taxon>Actinomycetota</taxon>
        <taxon>Actinomycetes</taxon>
        <taxon>Micrococcales</taxon>
        <taxon>Microbacteriaceae</taxon>
        <taxon>Agromyces</taxon>
    </lineage>
</organism>
<evidence type="ECO:0000313" key="3">
    <source>
        <dbReference type="EMBL" id="RXZ46534.1"/>
    </source>
</evidence>
<feature type="region of interest" description="Disordered" evidence="1">
    <location>
        <begin position="33"/>
        <end position="61"/>
    </location>
</feature>
<proteinExistence type="predicted"/>
<dbReference type="EMBL" id="SDPO01000004">
    <property type="protein sequence ID" value="RXZ46534.1"/>
    <property type="molecule type" value="Genomic_DNA"/>
</dbReference>
<dbReference type="OrthoDB" id="5122815at2"/>
<reference evidence="3 4" key="1">
    <citation type="submission" date="2019-01" db="EMBL/GenBank/DDBJ databases">
        <authorList>
            <person name="Li J."/>
        </authorList>
    </citation>
    <scope>NUCLEOTIDE SEQUENCE [LARGE SCALE GENOMIC DNA]</scope>
    <source>
        <strain evidence="3 4">CCUG 35506</strain>
    </source>
</reference>
<evidence type="ECO:0000313" key="4">
    <source>
        <dbReference type="Proteomes" id="UP000292935"/>
    </source>
</evidence>
<sequence length="207" mass="21091">MLRSPRLSRTRPAAAVLVVAASVMLLSGCTGATADPDKTTAPPQASETPSSSSSAVPTETAEPAVPFAIECDALLTPDQVYAFNPNFGTAPDFEASGDHMAAIVGDEAGTACGWMNQTSGEVIEVGVATPPPAALLAHQSDAAMESTPVPTYGTPPEIEGYFTQAAGNGEVQVFSGPYWIVIRSAALFEPGDAGQLVSDVLANLPAA</sequence>
<dbReference type="GO" id="GO:0005524">
    <property type="term" value="F:ATP binding"/>
    <property type="evidence" value="ECO:0007669"/>
    <property type="project" value="UniProtKB-KW"/>
</dbReference>
<feature type="compositionally biased region" description="Low complexity" evidence="1">
    <location>
        <begin position="39"/>
        <end position="61"/>
    </location>
</feature>
<keyword evidence="3" id="KW-0547">Nucleotide-binding</keyword>
<dbReference type="AlphaFoldDB" id="A0A4Q2JIA9"/>
<comment type="caution">
    <text evidence="3">The sequence shown here is derived from an EMBL/GenBank/DDBJ whole genome shotgun (WGS) entry which is preliminary data.</text>
</comment>